<dbReference type="InterPro" id="IPR002191">
    <property type="entry name" value="Bac_export_3"/>
</dbReference>
<sequence length="87" mass="9284">MTADFAVRLLIETLLAAVKMSAPILLATLVVGLLISIVQVVTQVQEMTLTFVPKIIVVVVVCVMLGAWMLGVAVELAKRMFETAAGL</sequence>
<evidence type="ECO:0000313" key="9">
    <source>
        <dbReference type="Proteomes" id="UP000050956"/>
    </source>
</evidence>
<keyword evidence="3" id="KW-1003">Cell membrane</keyword>
<dbReference type="PATRIC" id="fig|336566.3.peg.76"/>
<evidence type="ECO:0000313" key="8">
    <source>
        <dbReference type="EMBL" id="KRG78433.1"/>
    </source>
</evidence>
<keyword evidence="4 7" id="KW-0812">Transmembrane</keyword>
<evidence type="ECO:0000256" key="4">
    <source>
        <dbReference type="ARBA" id="ARBA00022692"/>
    </source>
</evidence>
<evidence type="ECO:0000256" key="1">
    <source>
        <dbReference type="ARBA" id="ARBA00004651"/>
    </source>
</evidence>
<dbReference type="PANTHER" id="PTHR34040">
    <property type="entry name" value="FLAGELLAR BIOSYNTHETIC PROTEIN FLIQ"/>
    <property type="match status" value="1"/>
</dbReference>
<comment type="subcellular location">
    <subcellularLocation>
        <location evidence="1">Cell membrane</location>
        <topology evidence="1">Multi-pass membrane protein</topology>
    </subcellularLocation>
</comment>
<proteinExistence type="inferred from homology"/>
<dbReference type="PIRSF" id="PIRSF004669">
    <property type="entry name" value="FliQ"/>
    <property type="match status" value="1"/>
</dbReference>
<feature type="transmembrane region" description="Helical" evidence="7">
    <location>
        <begin position="54"/>
        <end position="74"/>
    </location>
</feature>
<comment type="similarity">
    <text evidence="2">Belongs to the FliQ/MopD/SpaQ family.</text>
</comment>
<dbReference type="Proteomes" id="UP000050956">
    <property type="component" value="Unassembled WGS sequence"/>
</dbReference>
<dbReference type="PANTHER" id="PTHR34040:SF2">
    <property type="entry name" value="FLAGELLAR BIOSYNTHETIC PROTEIN FLIQ"/>
    <property type="match status" value="1"/>
</dbReference>
<name>A0A0R0DJR8_9GAMM</name>
<protein>
    <submittedName>
        <fullName evidence="8">Export protein FliQ</fullName>
    </submittedName>
</protein>
<comment type="caution">
    <text evidence="8">The sequence shown here is derived from an EMBL/GenBank/DDBJ whole genome shotgun (WGS) entry which is preliminary data.</text>
</comment>
<keyword evidence="6 7" id="KW-0472">Membrane</keyword>
<feature type="transmembrane region" description="Helical" evidence="7">
    <location>
        <begin position="20"/>
        <end position="42"/>
    </location>
</feature>
<dbReference type="Pfam" id="PF01313">
    <property type="entry name" value="Bac_export_3"/>
    <property type="match status" value="1"/>
</dbReference>
<organism evidence="8 9">
    <name type="scientific">Stenotrophomonas ginsengisoli</name>
    <dbReference type="NCBI Taxonomy" id="336566"/>
    <lineage>
        <taxon>Bacteria</taxon>
        <taxon>Pseudomonadati</taxon>
        <taxon>Pseudomonadota</taxon>
        <taxon>Gammaproteobacteria</taxon>
        <taxon>Lysobacterales</taxon>
        <taxon>Lysobacteraceae</taxon>
        <taxon>Stenotrophomonas</taxon>
    </lineage>
</organism>
<keyword evidence="9" id="KW-1185">Reference proteome</keyword>
<dbReference type="GO" id="GO:0005886">
    <property type="term" value="C:plasma membrane"/>
    <property type="evidence" value="ECO:0007669"/>
    <property type="project" value="UniProtKB-SubCell"/>
</dbReference>
<reference evidence="8 9" key="1">
    <citation type="submission" date="2015-05" db="EMBL/GenBank/DDBJ databases">
        <title>Genome sequencing and analysis of members of genus Stenotrophomonas.</title>
        <authorList>
            <person name="Patil P.P."/>
            <person name="Midha S."/>
            <person name="Patil P.B."/>
        </authorList>
    </citation>
    <scope>NUCLEOTIDE SEQUENCE [LARGE SCALE GENOMIC DNA]</scope>
    <source>
        <strain evidence="8 9">DSM 24757</strain>
    </source>
</reference>
<dbReference type="STRING" id="336566.ABB30_03730"/>
<dbReference type="OrthoDB" id="9806440at2"/>
<dbReference type="EMBL" id="LDJM01000010">
    <property type="protein sequence ID" value="KRG78433.1"/>
    <property type="molecule type" value="Genomic_DNA"/>
</dbReference>
<evidence type="ECO:0000256" key="2">
    <source>
        <dbReference type="ARBA" id="ARBA00006156"/>
    </source>
</evidence>
<dbReference type="RefSeq" id="WP_057636975.1">
    <property type="nucleotide sequence ID" value="NZ_LDJM01000010.1"/>
</dbReference>
<evidence type="ECO:0000256" key="7">
    <source>
        <dbReference type="SAM" id="Phobius"/>
    </source>
</evidence>
<evidence type="ECO:0000256" key="3">
    <source>
        <dbReference type="ARBA" id="ARBA00022475"/>
    </source>
</evidence>
<dbReference type="AlphaFoldDB" id="A0A0R0DJR8"/>
<keyword evidence="5 7" id="KW-1133">Transmembrane helix</keyword>
<dbReference type="GO" id="GO:0009306">
    <property type="term" value="P:protein secretion"/>
    <property type="evidence" value="ECO:0007669"/>
    <property type="project" value="InterPro"/>
</dbReference>
<evidence type="ECO:0000256" key="5">
    <source>
        <dbReference type="ARBA" id="ARBA00022989"/>
    </source>
</evidence>
<dbReference type="PRINTS" id="PR00952">
    <property type="entry name" value="TYPE3IMQPROT"/>
</dbReference>
<accession>A0A0R0DJR8</accession>
<gene>
    <name evidence="8" type="ORF">ABB30_03730</name>
</gene>
<evidence type="ECO:0000256" key="6">
    <source>
        <dbReference type="ARBA" id="ARBA00023136"/>
    </source>
</evidence>